<dbReference type="RefSeq" id="WP_123391335.1">
    <property type="nucleotide sequence ID" value="NZ_RKHO01000001.1"/>
</dbReference>
<accession>A0A3N2CW04</accession>
<feature type="compositionally biased region" description="Basic and acidic residues" evidence="1">
    <location>
        <begin position="8"/>
        <end position="31"/>
    </location>
</feature>
<dbReference type="Proteomes" id="UP000281738">
    <property type="component" value="Unassembled WGS sequence"/>
</dbReference>
<gene>
    <name evidence="2" type="ORF">EDD33_2602</name>
</gene>
<evidence type="ECO:0000313" key="3">
    <source>
        <dbReference type="Proteomes" id="UP000281738"/>
    </source>
</evidence>
<feature type="region of interest" description="Disordered" evidence="1">
    <location>
        <begin position="1"/>
        <end position="39"/>
    </location>
</feature>
<protein>
    <submittedName>
        <fullName evidence="2">Uncharacterized protein</fullName>
    </submittedName>
</protein>
<keyword evidence="3" id="KW-1185">Reference proteome</keyword>
<reference evidence="2 3" key="1">
    <citation type="submission" date="2018-11" db="EMBL/GenBank/DDBJ databases">
        <title>Sequencing the genomes of 1000 actinobacteria strains.</title>
        <authorList>
            <person name="Klenk H.-P."/>
        </authorList>
    </citation>
    <scope>NUCLEOTIDE SEQUENCE [LARGE SCALE GENOMIC DNA]</scope>
    <source>
        <strain evidence="2 3">DSM 12652</strain>
    </source>
</reference>
<dbReference type="EMBL" id="RKHO01000001">
    <property type="protein sequence ID" value="ROR91727.1"/>
    <property type="molecule type" value="Genomic_DNA"/>
</dbReference>
<dbReference type="AlphaFoldDB" id="A0A3N2CW04"/>
<comment type="caution">
    <text evidence="2">The sequence shown here is derived from an EMBL/GenBank/DDBJ whole genome shotgun (WGS) entry which is preliminary data.</text>
</comment>
<name>A0A3N2CW04_9ACTN</name>
<sequence>MTESHALAAERDEQNRNPDRRSHLSVAREEWAGGEPMPTRLVYGPRGSDPWFCWCGEAIDIDEPACIHGRYLCPEHVDECGECVDEKADAREDFERKYEKEQGR</sequence>
<organism evidence="2 3">
    <name type="scientific">Nocardioides aurantiacus</name>
    <dbReference type="NCBI Taxonomy" id="86796"/>
    <lineage>
        <taxon>Bacteria</taxon>
        <taxon>Bacillati</taxon>
        <taxon>Actinomycetota</taxon>
        <taxon>Actinomycetes</taxon>
        <taxon>Propionibacteriales</taxon>
        <taxon>Nocardioidaceae</taxon>
        <taxon>Nocardioides</taxon>
    </lineage>
</organism>
<evidence type="ECO:0000256" key="1">
    <source>
        <dbReference type="SAM" id="MobiDB-lite"/>
    </source>
</evidence>
<proteinExistence type="predicted"/>
<evidence type="ECO:0000313" key="2">
    <source>
        <dbReference type="EMBL" id="ROR91727.1"/>
    </source>
</evidence>